<evidence type="ECO:0000259" key="7">
    <source>
        <dbReference type="PROSITE" id="PS50850"/>
    </source>
</evidence>
<evidence type="ECO:0000256" key="5">
    <source>
        <dbReference type="ARBA" id="ARBA00023136"/>
    </source>
</evidence>
<reference evidence="8 9" key="1">
    <citation type="submission" date="2024-03" db="EMBL/GenBank/DDBJ databases">
        <authorList>
            <person name="Jo J.-H."/>
        </authorList>
    </citation>
    <scope>NUCLEOTIDE SEQUENCE [LARGE SCALE GENOMIC DNA]</scope>
    <source>
        <strain evidence="8 9">PS1R-30</strain>
    </source>
</reference>
<feature type="transmembrane region" description="Helical" evidence="6">
    <location>
        <begin position="52"/>
        <end position="75"/>
    </location>
</feature>
<dbReference type="InterPro" id="IPR044770">
    <property type="entry name" value="MFS_spinster-like"/>
</dbReference>
<dbReference type="CDD" id="cd17328">
    <property type="entry name" value="MFS_spinster_like"/>
    <property type="match status" value="1"/>
</dbReference>
<evidence type="ECO:0000256" key="6">
    <source>
        <dbReference type="SAM" id="Phobius"/>
    </source>
</evidence>
<dbReference type="Pfam" id="PF07690">
    <property type="entry name" value="MFS_1"/>
    <property type="match status" value="1"/>
</dbReference>
<sequence>MDIEASQVRQRGSTLVVAMLAGAYSLNFLDRQLLSILAEPVKADLGLTDTQLGLLSGLAFAVFYTLFGIPVAWLADRSNRVRIIVVACALWSLFTGACGFAQNFTQLAIARIGVGVGEAGGSPPSYSIIADYFPPERRGGALALYSLGVPIGTTAGAALGGWIASAYGWRAAFMAIGVLGLCYALALLLVVREPQRGRLDAGPVETVPIATTLRLFLTDATLRTTTFAAAISAFIGYAMLSWTPAMLMRTKGMALSDLAIYYSLVSGIAAAIGTLASGFLIDRLGERDRRMYGLVPAAAFIVSVPFYIAGVHADTWQWALVFLSVPFAFYASYLPPALAIVQNSVAPAQRSTASAFLLFILGIVGLGGGPLFIGAVSDGAAARGAATPLQVAMFALAPAFVFAFVGHLGVARVMKRRKS</sequence>
<feature type="transmembrane region" description="Helical" evidence="6">
    <location>
        <begin position="389"/>
        <end position="410"/>
    </location>
</feature>
<evidence type="ECO:0000313" key="8">
    <source>
        <dbReference type="EMBL" id="MEJ5979168.1"/>
    </source>
</evidence>
<dbReference type="InterPro" id="IPR011701">
    <property type="entry name" value="MFS"/>
</dbReference>
<feature type="transmembrane region" description="Helical" evidence="6">
    <location>
        <begin position="353"/>
        <end position="377"/>
    </location>
</feature>
<feature type="transmembrane region" description="Helical" evidence="6">
    <location>
        <begin position="260"/>
        <end position="280"/>
    </location>
</feature>
<comment type="subcellular location">
    <subcellularLocation>
        <location evidence="1">Membrane</location>
        <topology evidence="1">Multi-pass membrane protein</topology>
    </subcellularLocation>
</comment>
<keyword evidence="5 6" id="KW-0472">Membrane</keyword>
<dbReference type="SUPFAM" id="SSF103473">
    <property type="entry name" value="MFS general substrate transporter"/>
    <property type="match status" value="1"/>
</dbReference>
<evidence type="ECO:0000256" key="4">
    <source>
        <dbReference type="ARBA" id="ARBA00022989"/>
    </source>
</evidence>
<keyword evidence="2" id="KW-0813">Transport</keyword>
<evidence type="ECO:0000313" key="9">
    <source>
        <dbReference type="Proteomes" id="UP001361239"/>
    </source>
</evidence>
<gene>
    <name evidence="8" type="ORF">WG901_21120</name>
</gene>
<protein>
    <submittedName>
        <fullName evidence="8">MFS transporter</fullName>
    </submittedName>
</protein>
<feature type="transmembrane region" description="Helical" evidence="6">
    <location>
        <begin position="142"/>
        <end position="165"/>
    </location>
</feature>
<dbReference type="PANTHER" id="PTHR23505">
    <property type="entry name" value="SPINSTER"/>
    <property type="match status" value="1"/>
</dbReference>
<dbReference type="Gene3D" id="1.20.1250.20">
    <property type="entry name" value="MFS general substrate transporter like domains"/>
    <property type="match status" value="2"/>
</dbReference>
<evidence type="ECO:0000256" key="2">
    <source>
        <dbReference type="ARBA" id="ARBA00022448"/>
    </source>
</evidence>
<feature type="domain" description="Major facilitator superfamily (MFS) profile" evidence="7">
    <location>
        <begin position="16"/>
        <end position="409"/>
    </location>
</feature>
<evidence type="ECO:0000256" key="1">
    <source>
        <dbReference type="ARBA" id="ARBA00004141"/>
    </source>
</evidence>
<feature type="transmembrane region" description="Helical" evidence="6">
    <location>
        <begin position="220"/>
        <end position="240"/>
    </location>
</feature>
<dbReference type="InterPro" id="IPR020846">
    <property type="entry name" value="MFS_dom"/>
</dbReference>
<dbReference type="RefSeq" id="WP_339589101.1">
    <property type="nucleotide sequence ID" value="NZ_JBBHJZ010000005.1"/>
</dbReference>
<feature type="transmembrane region" description="Helical" evidence="6">
    <location>
        <begin position="12"/>
        <end position="29"/>
    </location>
</feature>
<feature type="transmembrane region" description="Helical" evidence="6">
    <location>
        <begin position="171"/>
        <end position="191"/>
    </location>
</feature>
<accession>A0ABU8S1D4</accession>
<feature type="transmembrane region" description="Helical" evidence="6">
    <location>
        <begin position="316"/>
        <end position="341"/>
    </location>
</feature>
<keyword evidence="9" id="KW-1185">Reference proteome</keyword>
<dbReference type="Proteomes" id="UP001361239">
    <property type="component" value="Unassembled WGS sequence"/>
</dbReference>
<comment type="caution">
    <text evidence="8">The sequence shown here is derived from an EMBL/GenBank/DDBJ whole genome shotgun (WGS) entry which is preliminary data.</text>
</comment>
<dbReference type="PROSITE" id="PS50850">
    <property type="entry name" value="MFS"/>
    <property type="match status" value="1"/>
</dbReference>
<name>A0ABU8S1D4_9SPHN</name>
<dbReference type="InterPro" id="IPR036259">
    <property type="entry name" value="MFS_trans_sf"/>
</dbReference>
<feature type="transmembrane region" description="Helical" evidence="6">
    <location>
        <begin position="81"/>
        <end position="101"/>
    </location>
</feature>
<evidence type="ECO:0000256" key="3">
    <source>
        <dbReference type="ARBA" id="ARBA00022692"/>
    </source>
</evidence>
<proteinExistence type="predicted"/>
<keyword evidence="3 6" id="KW-0812">Transmembrane</keyword>
<dbReference type="PANTHER" id="PTHR23505:SF79">
    <property type="entry name" value="PROTEIN SPINSTER"/>
    <property type="match status" value="1"/>
</dbReference>
<feature type="transmembrane region" description="Helical" evidence="6">
    <location>
        <begin position="292"/>
        <end position="310"/>
    </location>
</feature>
<keyword evidence="4 6" id="KW-1133">Transmembrane helix</keyword>
<dbReference type="EMBL" id="JBBHJZ010000005">
    <property type="protein sequence ID" value="MEJ5979168.1"/>
    <property type="molecule type" value="Genomic_DNA"/>
</dbReference>
<organism evidence="8 9">
    <name type="scientific">Novosphingobium anseongense</name>
    <dbReference type="NCBI Taxonomy" id="3133436"/>
    <lineage>
        <taxon>Bacteria</taxon>
        <taxon>Pseudomonadati</taxon>
        <taxon>Pseudomonadota</taxon>
        <taxon>Alphaproteobacteria</taxon>
        <taxon>Sphingomonadales</taxon>
        <taxon>Sphingomonadaceae</taxon>
        <taxon>Novosphingobium</taxon>
    </lineage>
</organism>